<evidence type="ECO:0000313" key="1">
    <source>
        <dbReference type="EMBL" id="MDC7692518.1"/>
    </source>
</evidence>
<comment type="caution">
    <text evidence="1">The sequence shown here is derived from an EMBL/GenBank/DDBJ whole genome shotgun (WGS) entry which is preliminary data.</text>
</comment>
<dbReference type="InterPro" id="IPR007338">
    <property type="entry name" value="DUF416"/>
</dbReference>
<dbReference type="EMBL" id="JAQQKY010000015">
    <property type="protein sequence ID" value="MDC7692518.1"/>
    <property type="molecule type" value="Genomic_DNA"/>
</dbReference>
<accession>A0ABT5I947</accession>
<sequence length="195" mass="21537">MIQSEVHEAISRLSVNQCYLVGVGLVRRLVPGFVFFAKKHGLLERSEDFLRALSKIQSTYDVALLKQSESDEVASVIANLTPDTNDYDDTSASYALDAASAAWLLATCLGSPVHEKVLQISALSIDSADRVIQELERIDFFNKDIEKIIRNHEIMQKELATQARIVDIAGKNHPEEVVLNEVIGYADSHLGSVAL</sequence>
<dbReference type="InterPro" id="IPR023381">
    <property type="entry name" value="YP001051499.1-like_dom_sf"/>
</dbReference>
<keyword evidence="2" id="KW-1185">Reference proteome</keyword>
<dbReference type="Gene3D" id="1.20.1590.10">
    <property type="entry name" value="YP_001051499.1 domain like"/>
    <property type="match status" value="1"/>
</dbReference>
<organism evidence="1 2">
    <name type="scientific">Vogesella indigofera</name>
    <name type="common">Pseudomonas indigofera</name>
    <dbReference type="NCBI Taxonomy" id="45465"/>
    <lineage>
        <taxon>Bacteria</taxon>
        <taxon>Pseudomonadati</taxon>
        <taxon>Pseudomonadota</taxon>
        <taxon>Betaproteobacteria</taxon>
        <taxon>Neisseriales</taxon>
        <taxon>Chromobacteriaceae</taxon>
        <taxon>Vogesella</taxon>
    </lineage>
</organism>
<reference evidence="1 2" key="1">
    <citation type="submission" date="2023-01" db="EMBL/GenBank/DDBJ databases">
        <title>Novel species of the genus Vogesella isolated from rivers.</title>
        <authorList>
            <person name="Lu H."/>
        </authorList>
    </citation>
    <scope>NUCLEOTIDE SEQUENCE [LARGE SCALE GENOMIC DNA]</scope>
    <source>
        <strain evidence="1 2">SH7W</strain>
    </source>
</reference>
<name>A0ABT5I947_VOGIN</name>
<dbReference type="RefSeq" id="WP_272804104.1">
    <property type="nucleotide sequence ID" value="NZ_JAQQKY010000015.1"/>
</dbReference>
<evidence type="ECO:0000313" key="2">
    <source>
        <dbReference type="Proteomes" id="UP001221566"/>
    </source>
</evidence>
<proteinExistence type="predicted"/>
<protein>
    <submittedName>
        <fullName evidence="1">DUF416 family protein</fullName>
    </submittedName>
</protein>
<dbReference type="Pfam" id="PF04222">
    <property type="entry name" value="DUF416"/>
    <property type="match status" value="1"/>
</dbReference>
<dbReference type="Proteomes" id="UP001221566">
    <property type="component" value="Unassembled WGS sequence"/>
</dbReference>
<gene>
    <name evidence="1" type="ORF">PQU93_17290</name>
</gene>